<proteinExistence type="predicted"/>
<dbReference type="OrthoDB" id="5296173at2"/>
<keyword evidence="1" id="KW-0812">Transmembrane</keyword>
<name>Q1YS07_9GAMM</name>
<organism evidence="2 3">
    <name type="scientific">gamma proteobacterium HTCC2207</name>
    <dbReference type="NCBI Taxonomy" id="314287"/>
    <lineage>
        <taxon>Bacteria</taxon>
        <taxon>Pseudomonadati</taxon>
        <taxon>Pseudomonadota</taxon>
        <taxon>Gammaproteobacteria</taxon>
        <taxon>Cellvibrionales</taxon>
        <taxon>Porticoccaceae</taxon>
        <taxon>SAR92 clade</taxon>
    </lineage>
</organism>
<dbReference type="eggNOG" id="COG3166">
    <property type="taxonomic scope" value="Bacteria"/>
</dbReference>
<gene>
    <name evidence="2" type="ORF">GB2207_04647</name>
</gene>
<evidence type="ECO:0000313" key="3">
    <source>
        <dbReference type="Proteomes" id="UP000005555"/>
    </source>
</evidence>
<dbReference type="HOGENOM" id="CLU_081304_1_2_6"/>
<dbReference type="Proteomes" id="UP000005555">
    <property type="component" value="Unassembled WGS sequence"/>
</dbReference>
<keyword evidence="3" id="KW-1185">Reference proteome</keyword>
<evidence type="ECO:0000256" key="1">
    <source>
        <dbReference type="SAM" id="Phobius"/>
    </source>
</evidence>
<dbReference type="PANTHER" id="PTHR40278:SF2">
    <property type="entry name" value="TYPE IV PILUS INNER MEMBRANE COMPONENT PILN"/>
    <property type="match status" value="1"/>
</dbReference>
<feature type="transmembrane region" description="Helical" evidence="1">
    <location>
        <begin position="21"/>
        <end position="42"/>
    </location>
</feature>
<dbReference type="EMBL" id="AAPI01000004">
    <property type="protein sequence ID" value="EAS46888.1"/>
    <property type="molecule type" value="Genomic_DNA"/>
</dbReference>
<dbReference type="InterPro" id="IPR007813">
    <property type="entry name" value="PilN"/>
</dbReference>
<evidence type="ECO:0000313" key="2">
    <source>
        <dbReference type="EMBL" id="EAS46888.1"/>
    </source>
</evidence>
<keyword evidence="1" id="KW-1133">Transmembrane helix</keyword>
<dbReference type="AlphaFoldDB" id="Q1YS07"/>
<dbReference type="PANTHER" id="PTHR40278">
    <property type="entry name" value="DNA UTILIZATION PROTEIN HOFN"/>
    <property type="match status" value="1"/>
</dbReference>
<reference evidence="2 3" key="1">
    <citation type="submission" date="2006-03" db="EMBL/GenBank/DDBJ databases">
        <authorList>
            <person name="Giovannoni S.J."/>
            <person name="Cho J.-C."/>
            <person name="Ferriera S."/>
            <person name="Johnson J."/>
            <person name="Kravitz S."/>
            <person name="Halpern A."/>
            <person name="Remington K."/>
            <person name="Beeson K."/>
            <person name="Tran B."/>
            <person name="Rogers Y.-H."/>
            <person name="Friedman R."/>
            <person name="Venter J.C."/>
        </authorList>
    </citation>
    <scope>NUCLEOTIDE SEQUENCE [LARGE SCALE GENOMIC DNA]</scope>
    <source>
        <strain evidence="2 3">HTCC2207</strain>
    </source>
</reference>
<dbReference type="Pfam" id="PF05137">
    <property type="entry name" value="PilN"/>
    <property type="match status" value="1"/>
</dbReference>
<keyword evidence="1" id="KW-0472">Membrane</keyword>
<dbReference type="GO" id="GO:0043107">
    <property type="term" value="P:type IV pilus-dependent motility"/>
    <property type="evidence" value="ECO:0007669"/>
    <property type="project" value="TreeGrafter"/>
</dbReference>
<accession>Q1YS07</accession>
<dbReference type="InterPro" id="IPR052534">
    <property type="entry name" value="Extracell_DNA_Util/SecSys_Comp"/>
</dbReference>
<comment type="caution">
    <text evidence="2">The sequence shown here is derived from an EMBL/GenBank/DDBJ whole genome shotgun (WGS) entry which is preliminary data.</text>
</comment>
<dbReference type="STRING" id="314287.GB2207_04647"/>
<dbReference type="GO" id="GO:0043683">
    <property type="term" value="P:type IV pilus assembly"/>
    <property type="evidence" value="ECO:0007669"/>
    <property type="project" value="TreeGrafter"/>
</dbReference>
<sequence length="190" mass="21517">MTKINLLPWREEARELERKAFLGKLVASALSGFALVFLWVLFAQNQLDNQNSRNSYLQSNIAEMDKKVAEISQLKGKKQEMLSRMKVIQDLQGNRSEIVKIFDELVRAVPDGTYLDSLELNNASFKVSGYSESNNRISALMRNLDMSNKYANSNLTKVQHDARMGEQGSVFDLQVEIERPAAAVSEKTLQ</sequence>
<protein>
    <submittedName>
        <fullName evidence="2">Type IV pilus biogenesis protein PilN</fullName>
    </submittedName>
</protein>